<organism evidence="2 3">
    <name type="scientific">Gossypium stocksii</name>
    <dbReference type="NCBI Taxonomy" id="47602"/>
    <lineage>
        <taxon>Eukaryota</taxon>
        <taxon>Viridiplantae</taxon>
        <taxon>Streptophyta</taxon>
        <taxon>Embryophyta</taxon>
        <taxon>Tracheophyta</taxon>
        <taxon>Spermatophyta</taxon>
        <taxon>Magnoliopsida</taxon>
        <taxon>eudicotyledons</taxon>
        <taxon>Gunneridae</taxon>
        <taxon>Pentapetalae</taxon>
        <taxon>rosids</taxon>
        <taxon>malvids</taxon>
        <taxon>Malvales</taxon>
        <taxon>Malvaceae</taxon>
        <taxon>Malvoideae</taxon>
        <taxon>Gossypium</taxon>
    </lineage>
</organism>
<feature type="region of interest" description="Disordered" evidence="1">
    <location>
        <begin position="150"/>
        <end position="172"/>
    </location>
</feature>
<reference evidence="2 3" key="1">
    <citation type="journal article" date="2021" name="Plant Biotechnol. J.">
        <title>Multi-omics assisted identification of the key and species-specific regulatory components of drought-tolerant mechanisms in Gossypium stocksii.</title>
        <authorList>
            <person name="Yu D."/>
            <person name="Ke L."/>
            <person name="Zhang D."/>
            <person name="Wu Y."/>
            <person name="Sun Y."/>
            <person name="Mei J."/>
            <person name="Sun J."/>
            <person name="Sun Y."/>
        </authorList>
    </citation>
    <scope>NUCLEOTIDE SEQUENCE [LARGE SCALE GENOMIC DNA]</scope>
    <source>
        <strain evidence="3">cv. E1</strain>
        <tissue evidence="2">Leaf</tissue>
    </source>
</reference>
<comment type="caution">
    <text evidence="2">The sequence shown here is derived from an EMBL/GenBank/DDBJ whole genome shotgun (WGS) entry which is preliminary data.</text>
</comment>
<protein>
    <submittedName>
        <fullName evidence="2">Uncharacterized protein</fullName>
    </submittedName>
</protein>
<evidence type="ECO:0000313" key="3">
    <source>
        <dbReference type="Proteomes" id="UP000828251"/>
    </source>
</evidence>
<dbReference type="OrthoDB" id="970747at2759"/>
<gene>
    <name evidence="2" type="ORF">J1N35_032657</name>
</gene>
<proteinExistence type="predicted"/>
<name>A0A9D3V477_9ROSI</name>
<dbReference type="AlphaFoldDB" id="A0A9D3V477"/>
<dbReference type="EMBL" id="JAIQCV010000009">
    <property type="protein sequence ID" value="KAH1067670.1"/>
    <property type="molecule type" value="Genomic_DNA"/>
</dbReference>
<accession>A0A9D3V477</accession>
<evidence type="ECO:0000256" key="1">
    <source>
        <dbReference type="SAM" id="MobiDB-lite"/>
    </source>
</evidence>
<dbReference type="Proteomes" id="UP000828251">
    <property type="component" value="Unassembled WGS sequence"/>
</dbReference>
<evidence type="ECO:0000313" key="2">
    <source>
        <dbReference type="EMBL" id="KAH1067670.1"/>
    </source>
</evidence>
<sequence>MPEGRPMSPVTLALMCDEQDTTFTAAASLNGIMDDGYSTSSQLPCGKGMIEIDAEHERVVLTKFRDCLNRLITFGEIKGNGKLSMLLLSITGMHCSTLARIEIGSQRCPLSHRAETGNQQGFVNDGVPKTFFSPTVRTSKTAAVVTTADNDLPTVPPFPGNGDAKSKPAKQM</sequence>
<keyword evidence="3" id="KW-1185">Reference proteome</keyword>